<keyword evidence="4" id="KW-0573">Peptidoglycan synthesis</keyword>
<dbReference type="InterPro" id="IPR005905">
    <property type="entry name" value="D_ala_D_ala"/>
</dbReference>
<comment type="pathway">
    <text evidence="4">Cell wall biogenesis; peptidoglycan biosynthesis.</text>
</comment>
<dbReference type="AlphaFoldDB" id="A0A7W7RUM6"/>
<dbReference type="SUPFAM" id="SSF52440">
    <property type="entry name" value="PreATP-grasp domain"/>
    <property type="match status" value="1"/>
</dbReference>
<keyword evidence="4" id="KW-0133">Cell shape</keyword>
<feature type="binding site" evidence="6">
    <location>
        <position position="264"/>
    </location>
    <ligand>
        <name>Mg(2+)</name>
        <dbReference type="ChEBI" id="CHEBI:18420"/>
        <label>1</label>
    </ligand>
</feature>
<comment type="cofactor">
    <cofactor evidence="6">
        <name>Mg(2+)</name>
        <dbReference type="ChEBI" id="CHEBI:18420"/>
    </cofactor>
    <cofactor evidence="6">
        <name>Mn(2+)</name>
        <dbReference type="ChEBI" id="CHEBI:29035"/>
    </cofactor>
    <text evidence="6">Binds 2 magnesium or manganese ions per subunit.</text>
</comment>
<dbReference type="GO" id="GO:0005737">
    <property type="term" value="C:cytoplasm"/>
    <property type="evidence" value="ECO:0007669"/>
    <property type="project" value="UniProtKB-SubCell"/>
</dbReference>
<dbReference type="RefSeq" id="WP_184754680.1">
    <property type="nucleotide sequence ID" value="NZ_BAABEK010000011.1"/>
</dbReference>
<comment type="function">
    <text evidence="4">Cell wall formation.</text>
</comment>
<keyword evidence="10" id="KW-1185">Reference proteome</keyword>
<sequence length="318" mass="33032">MSDLGYVLVLAGGLSYEREVSLRSGRRVSEVLRAAGISVETRDTDASLVPSVLADPPDAVFVTLHGGAGEDGAIRSVLELLSVPYVGAGPDACRVAFDKPTAKTVVRSVGLRTPESVTLPKETFHDLGAATVLSRIVERLGLPLFVKPSRGGSALGASVVRTAEDLSAAMVGCFAYGDTALIERCVEGVEIAVSVIDVGGGPTALPPVEIVPDRGVYDYAARYTAGHTEFFAPARLSPETAAACAEMAVTAHTALGLRDISRTDLIVDTDGLPHFLEVNVAPGMTETSLFPMAVEAAGDDLGTLCRVLLEQAAARGTV</sequence>
<dbReference type="GO" id="GO:0046872">
    <property type="term" value="F:metal ion binding"/>
    <property type="evidence" value="ECO:0007669"/>
    <property type="project" value="UniProtKB-KW"/>
</dbReference>
<gene>
    <name evidence="4" type="primary">ddl</name>
    <name evidence="9" type="ORF">FHR32_002820</name>
</gene>
<evidence type="ECO:0000256" key="5">
    <source>
        <dbReference type="PIRSR" id="PIRSR039102-1"/>
    </source>
</evidence>
<feature type="binding site" evidence="6">
    <location>
        <position position="279"/>
    </location>
    <ligand>
        <name>Mg(2+)</name>
        <dbReference type="ChEBI" id="CHEBI:18420"/>
        <label>2</label>
    </ligand>
</feature>
<evidence type="ECO:0000256" key="1">
    <source>
        <dbReference type="ARBA" id="ARBA00010871"/>
    </source>
</evidence>
<dbReference type="GO" id="GO:0008360">
    <property type="term" value="P:regulation of cell shape"/>
    <property type="evidence" value="ECO:0007669"/>
    <property type="project" value="UniProtKB-KW"/>
</dbReference>
<dbReference type="Pfam" id="PF01820">
    <property type="entry name" value="Dala_Dala_lig_N"/>
    <property type="match status" value="1"/>
</dbReference>
<dbReference type="UniPathway" id="UPA00219"/>
<dbReference type="GO" id="GO:0009252">
    <property type="term" value="P:peptidoglycan biosynthetic process"/>
    <property type="evidence" value="ECO:0007669"/>
    <property type="project" value="UniProtKB-UniRule"/>
</dbReference>
<dbReference type="NCBIfam" id="NF002378">
    <property type="entry name" value="PRK01372.1"/>
    <property type="match status" value="1"/>
</dbReference>
<comment type="caution">
    <text evidence="9">The sequence shown here is derived from an EMBL/GenBank/DDBJ whole genome shotgun (WGS) entry which is preliminary data.</text>
</comment>
<dbReference type="InterPro" id="IPR011761">
    <property type="entry name" value="ATP-grasp"/>
</dbReference>
<dbReference type="HAMAP" id="MF_00047">
    <property type="entry name" value="Dala_Dala_lig"/>
    <property type="match status" value="1"/>
</dbReference>
<keyword evidence="4" id="KW-0963">Cytoplasm</keyword>
<keyword evidence="6" id="KW-0460">Magnesium</keyword>
<dbReference type="GO" id="GO:0071555">
    <property type="term" value="P:cell wall organization"/>
    <property type="evidence" value="ECO:0007669"/>
    <property type="project" value="UniProtKB-KW"/>
</dbReference>
<dbReference type="InterPro" id="IPR011127">
    <property type="entry name" value="Dala_Dala_lig_N"/>
</dbReference>
<evidence type="ECO:0000259" key="8">
    <source>
        <dbReference type="PROSITE" id="PS50975"/>
    </source>
</evidence>
<organism evidence="9 10">
    <name type="scientific">Streptosporangium album</name>
    <dbReference type="NCBI Taxonomy" id="47479"/>
    <lineage>
        <taxon>Bacteria</taxon>
        <taxon>Bacillati</taxon>
        <taxon>Actinomycetota</taxon>
        <taxon>Actinomycetes</taxon>
        <taxon>Streptosporangiales</taxon>
        <taxon>Streptosporangiaceae</taxon>
        <taxon>Streptosporangium</taxon>
    </lineage>
</organism>
<dbReference type="Gene3D" id="3.30.470.20">
    <property type="entry name" value="ATP-grasp fold, B domain"/>
    <property type="match status" value="1"/>
</dbReference>
<comment type="similarity">
    <text evidence="1 4">Belongs to the D-alanine--D-alanine ligase family.</text>
</comment>
<feature type="active site" evidence="5">
    <location>
        <position position="17"/>
    </location>
</feature>
<name>A0A7W7RUM6_9ACTN</name>
<feature type="active site" evidence="5">
    <location>
        <position position="153"/>
    </location>
</feature>
<dbReference type="PANTHER" id="PTHR23132:SF23">
    <property type="entry name" value="D-ALANINE--D-ALANINE LIGASE B"/>
    <property type="match status" value="1"/>
</dbReference>
<dbReference type="PIRSF" id="PIRSF039102">
    <property type="entry name" value="Ddl/VanB"/>
    <property type="match status" value="1"/>
</dbReference>
<evidence type="ECO:0000256" key="2">
    <source>
        <dbReference type="ARBA" id="ARBA00022598"/>
    </source>
</evidence>
<reference evidence="9 10" key="1">
    <citation type="submission" date="2020-08" db="EMBL/GenBank/DDBJ databases">
        <title>Sequencing the genomes of 1000 actinobacteria strains.</title>
        <authorList>
            <person name="Klenk H.-P."/>
        </authorList>
    </citation>
    <scope>NUCLEOTIDE SEQUENCE [LARGE SCALE GENOMIC DNA]</scope>
    <source>
        <strain evidence="9 10">DSM 43023</strain>
    </source>
</reference>
<evidence type="ECO:0000256" key="3">
    <source>
        <dbReference type="ARBA" id="ARBA00023316"/>
    </source>
</evidence>
<dbReference type="Proteomes" id="UP000534286">
    <property type="component" value="Unassembled WGS sequence"/>
</dbReference>
<evidence type="ECO:0000313" key="9">
    <source>
        <dbReference type="EMBL" id="MBB4938515.1"/>
    </source>
</evidence>
<dbReference type="InterPro" id="IPR013815">
    <property type="entry name" value="ATP_grasp_subdomain_1"/>
</dbReference>
<dbReference type="Gene3D" id="3.40.50.20">
    <property type="match status" value="1"/>
</dbReference>
<keyword evidence="6" id="KW-0464">Manganese</keyword>
<dbReference type="SUPFAM" id="SSF56059">
    <property type="entry name" value="Glutathione synthetase ATP-binding domain-like"/>
    <property type="match status" value="1"/>
</dbReference>
<dbReference type="PANTHER" id="PTHR23132">
    <property type="entry name" value="D-ALANINE--D-ALANINE LIGASE"/>
    <property type="match status" value="1"/>
</dbReference>
<dbReference type="InterPro" id="IPR011095">
    <property type="entry name" value="Dala_Dala_lig_C"/>
</dbReference>
<accession>A0A7W7RUM6</accession>
<dbReference type="Gene3D" id="3.30.1490.20">
    <property type="entry name" value="ATP-grasp fold, A domain"/>
    <property type="match status" value="1"/>
</dbReference>
<dbReference type="EMBL" id="JACHJU010000001">
    <property type="protein sequence ID" value="MBB4938515.1"/>
    <property type="molecule type" value="Genomic_DNA"/>
</dbReference>
<protein>
    <recommendedName>
        <fullName evidence="4">D-alanine--D-alanine ligase</fullName>
        <ecNumber evidence="4">6.3.2.4</ecNumber>
    </recommendedName>
    <alternativeName>
        <fullName evidence="4">D-Ala-D-Ala ligase</fullName>
    </alternativeName>
    <alternativeName>
        <fullName evidence="4">D-alanylalanine synthetase</fullName>
    </alternativeName>
</protein>
<feature type="domain" description="ATP-grasp" evidence="8">
    <location>
        <begin position="103"/>
        <end position="310"/>
    </location>
</feature>
<keyword evidence="2 4" id="KW-0436">Ligase</keyword>
<dbReference type="PROSITE" id="PS50975">
    <property type="entry name" value="ATP_GRASP"/>
    <property type="match status" value="1"/>
</dbReference>
<dbReference type="GO" id="GO:0008716">
    <property type="term" value="F:D-alanine-D-alanine ligase activity"/>
    <property type="evidence" value="ECO:0007669"/>
    <property type="project" value="UniProtKB-UniRule"/>
</dbReference>
<dbReference type="EC" id="6.3.2.4" evidence="4"/>
<keyword evidence="7" id="KW-0547">Nucleotide-binding</keyword>
<evidence type="ECO:0000256" key="4">
    <source>
        <dbReference type="HAMAP-Rule" id="MF_00047"/>
    </source>
</evidence>
<proteinExistence type="inferred from homology"/>
<evidence type="ECO:0000313" key="10">
    <source>
        <dbReference type="Proteomes" id="UP000534286"/>
    </source>
</evidence>
<comment type="catalytic activity">
    <reaction evidence="4">
        <text>2 D-alanine + ATP = D-alanyl-D-alanine + ADP + phosphate + H(+)</text>
        <dbReference type="Rhea" id="RHEA:11224"/>
        <dbReference type="ChEBI" id="CHEBI:15378"/>
        <dbReference type="ChEBI" id="CHEBI:30616"/>
        <dbReference type="ChEBI" id="CHEBI:43474"/>
        <dbReference type="ChEBI" id="CHEBI:57416"/>
        <dbReference type="ChEBI" id="CHEBI:57822"/>
        <dbReference type="ChEBI" id="CHEBI:456216"/>
        <dbReference type="EC" id="6.3.2.4"/>
    </reaction>
</comment>
<feature type="binding site" evidence="6">
    <location>
        <position position="277"/>
    </location>
    <ligand>
        <name>Mg(2+)</name>
        <dbReference type="ChEBI" id="CHEBI:18420"/>
        <label>2</label>
    </ligand>
</feature>
<comment type="subcellular location">
    <subcellularLocation>
        <location evidence="4">Cytoplasm</location>
    </subcellularLocation>
</comment>
<dbReference type="GO" id="GO:0005524">
    <property type="term" value="F:ATP binding"/>
    <property type="evidence" value="ECO:0007669"/>
    <property type="project" value="UniProtKB-UniRule"/>
</dbReference>
<dbReference type="InterPro" id="IPR016185">
    <property type="entry name" value="PreATP-grasp_dom_sf"/>
</dbReference>
<evidence type="ECO:0000256" key="6">
    <source>
        <dbReference type="PIRSR" id="PIRSR039102-3"/>
    </source>
</evidence>
<keyword evidence="7" id="KW-0067">ATP-binding</keyword>
<feature type="active site" evidence="5">
    <location>
        <position position="288"/>
    </location>
</feature>
<evidence type="ECO:0000256" key="7">
    <source>
        <dbReference type="PROSITE-ProRule" id="PRU00409"/>
    </source>
</evidence>
<dbReference type="Pfam" id="PF07478">
    <property type="entry name" value="Dala_Dala_lig_C"/>
    <property type="match status" value="1"/>
</dbReference>
<feature type="binding site" evidence="6">
    <location>
        <position position="277"/>
    </location>
    <ligand>
        <name>Mg(2+)</name>
        <dbReference type="ChEBI" id="CHEBI:18420"/>
        <label>1</label>
    </ligand>
</feature>
<keyword evidence="6" id="KW-0479">Metal-binding</keyword>
<keyword evidence="3 4" id="KW-0961">Cell wall biogenesis/degradation</keyword>